<sequence>MPAITGRRPVARLRAIIQLVLLVLVIGSGILVVPAAGSTGKTGGTGSSGNGRPTGTGGPSTASPYRTNIDSGFSGGGRELSTTIVDSFMVMGSSFDGGLWEVTMMAVLETGGFGLDDSVAPLWQNRSLAKVVRLVENRGGKDRCGKGAAGKSLAQGFPELATMTSLSAMIAPWGAVELPPSHSLAGLSR</sequence>
<accession>A2YEI6</accession>
<name>A2YEI6_ORYSI</name>
<evidence type="ECO:0000313" key="2">
    <source>
        <dbReference type="EMBL" id="EAZ01497.1"/>
    </source>
</evidence>
<protein>
    <submittedName>
        <fullName evidence="2">Uncharacterized protein</fullName>
    </submittedName>
</protein>
<proteinExistence type="predicted"/>
<dbReference type="Proteomes" id="UP000007015">
    <property type="component" value="Chromosome 6"/>
</dbReference>
<feature type="region of interest" description="Disordered" evidence="1">
    <location>
        <begin position="39"/>
        <end position="67"/>
    </location>
</feature>
<dbReference type="HOGENOM" id="CLU_140651_0_0_1"/>
<feature type="compositionally biased region" description="Gly residues" evidence="1">
    <location>
        <begin position="40"/>
        <end position="58"/>
    </location>
</feature>
<dbReference type="AlphaFoldDB" id="A2YEI6"/>
<dbReference type="Gramene" id="BGIOSGA023169-TA">
    <property type="protein sequence ID" value="BGIOSGA023169-PA"/>
    <property type="gene ID" value="BGIOSGA023169"/>
</dbReference>
<keyword evidence="3" id="KW-1185">Reference proteome</keyword>
<dbReference type="OMA" id="WEVTMMA"/>
<reference evidence="2 3" key="1">
    <citation type="journal article" date="2005" name="PLoS Biol.">
        <title>The genomes of Oryza sativa: a history of duplications.</title>
        <authorList>
            <person name="Yu J."/>
            <person name="Wang J."/>
            <person name="Lin W."/>
            <person name="Li S."/>
            <person name="Li H."/>
            <person name="Zhou J."/>
            <person name="Ni P."/>
            <person name="Dong W."/>
            <person name="Hu S."/>
            <person name="Zeng C."/>
            <person name="Zhang J."/>
            <person name="Zhang Y."/>
            <person name="Li R."/>
            <person name="Xu Z."/>
            <person name="Li S."/>
            <person name="Li X."/>
            <person name="Zheng H."/>
            <person name="Cong L."/>
            <person name="Lin L."/>
            <person name="Yin J."/>
            <person name="Geng J."/>
            <person name="Li G."/>
            <person name="Shi J."/>
            <person name="Liu J."/>
            <person name="Lv H."/>
            <person name="Li J."/>
            <person name="Wang J."/>
            <person name="Deng Y."/>
            <person name="Ran L."/>
            <person name="Shi X."/>
            <person name="Wang X."/>
            <person name="Wu Q."/>
            <person name="Li C."/>
            <person name="Ren X."/>
            <person name="Wang J."/>
            <person name="Wang X."/>
            <person name="Li D."/>
            <person name="Liu D."/>
            <person name="Zhang X."/>
            <person name="Ji Z."/>
            <person name="Zhao W."/>
            <person name="Sun Y."/>
            <person name="Zhang Z."/>
            <person name="Bao J."/>
            <person name="Han Y."/>
            <person name="Dong L."/>
            <person name="Ji J."/>
            <person name="Chen P."/>
            <person name="Wu S."/>
            <person name="Liu J."/>
            <person name="Xiao Y."/>
            <person name="Bu D."/>
            <person name="Tan J."/>
            <person name="Yang L."/>
            <person name="Ye C."/>
            <person name="Zhang J."/>
            <person name="Xu J."/>
            <person name="Zhou Y."/>
            <person name="Yu Y."/>
            <person name="Zhang B."/>
            <person name="Zhuang S."/>
            <person name="Wei H."/>
            <person name="Liu B."/>
            <person name="Lei M."/>
            <person name="Yu H."/>
            <person name="Li Y."/>
            <person name="Xu H."/>
            <person name="Wei S."/>
            <person name="He X."/>
            <person name="Fang L."/>
            <person name="Zhang Z."/>
            <person name="Zhang Y."/>
            <person name="Huang X."/>
            <person name="Su Z."/>
            <person name="Tong W."/>
            <person name="Li J."/>
            <person name="Tong Z."/>
            <person name="Li S."/>
            <person name="Ye J."/>
            <person name="Wang L."/>
            <person name="Fang L."/>
            <person name="Lei T."/>
            <person name="Chen C."/>
            <person name="Chen H."/>
            <person name="Xu Z."/>
            <person name="Li H."/>
            <person name="Huang H."/>
            <person name="Zhang F."/>
            <person name="Xu H."/>
            <person name="Li N."/>
            <person name="Zhao C."/>
            <person name="Li S."/>
            <person name="Dong L."/>
            <person name="Huang Y."/>
            <person name="Li L."/>
            <person name="Xi Y."/>
            <person name="Qi Q."/>
            <person name="Li W."/>
            <person name="Zhang B."/>
            <person name="Hu W."/>
            <person name="Zhang Y."/>
            <person name="Tian X."/>
            <person name="Jiao Y."/>
            <person name="Liang X."/>
            <person name="Jin J."/>
            <person name="Gao L."/>
            <person name="Zheng W."/>
            <person name="Hao B."/>
            <person name="Liu S."/>
            <person name="Wang W."/>
            <person name="Yuan L."/>
            <person name="Cao M."/>
            <person name="McDermott J."/>
            <person name="Samudrala R."/>
            <person name="Wang J."/>
            <person name="Wong G.K."/>
            <person name="Yang H."/>
        </authorList>
    </citation>
    <scope>NUCLEOTIDE SEQUENCE [LARGE SCALE GENOMIC DNA]</scope>
    <source>
        <strain evidence="3">cv. 93-11</strain>
    </source>
</reference>
<gene>
    <name evidence="2" type="ORF">OsI_23529</name>
</gene>
<dbReference type="EMBL" id="CM000131">
    <property type="protein sequence ID" value="EAZ01497.1"/>
    <property type="molecule type" value="Genomic_DNA"/>
</dbReference>
<evidence type="ECO:0000313" key="3">
    <source>
        <dbReference type="Proteomes" id="UP000007015"/>
    </source>
</evidence>
<evidence type="ECO:0000256" key="1">
    <source>
        <dbReference type="SAM" id="MobiDB-lite"/>
    </source>
</evidence>
<organism evidence="2 3">
    <name type="scientific">Oryza sativa subsp. indica</name>
    <name type="common">Rice</name>
    <dbReference type="NCBI Taxonomy" id="39946"/>
    <lineage>
        <taxon>Eukaryota</taxon>
        <taxon>Viridiplantae</taxon>
        <taxon>Streptophyta</taxon>
        <taxon>Embryophyta</taxon>
        <taxon>Tracheophyta</taxon>
        <taxon>Spermatophyta</taxon>
        <taxon>Magnoliopsida</taxon>
        <taxon>Liliopsida</taxon>
        <taxon>Poales</taxon>
        <taxon>Poaceae</taxon>
        <taxon>BOP clade</taxon>
        <taxon>Oryzoideae</taxon>
        <taxon>Oryzeae</taxon>
        <taxon>Oryzinae</taxon>
        <taxon>Oryza</taxon>
        <taxon>Oryza sativa</taxon>
    </lineage>
</organism>